<accession>A0ACD3B0A2</accession>
<proteinExistence type="predicted"/>
<name>A0ACD3B0A2_9AGAR</name>
<sequence>MNRIQNPPQMDPEQVERLLEGLLFNSPKAAALPLSGLATPIRRGTRTPARSGWGFSVQQQFDYEEALKLQRQFDEEDELLRLQLEELQRREEEGIDPEVLRLWDSLPPTPEPLPPAPITFMCQVCFDDQMLEEVARVSPCGHEFCRDCLRGHIVSRIDDRKYPILCPSCQAGPSDDDVAVIDDEMIRIIGVPDEKYEIFEGMQLVEHSVSVLCKACKKESFVDRAEHNAASNLTCPQPHCKFQWCKNCQQEIDRFGPEHSCDGTNEFKHLFDQEGWRRCPGCEVPVQRNEGCYHMICITPGCNTHFCYTCGGLIIKTDGSKNGVDAAVAAHYQANCVLFDVPPE</sequence>
<dbReference type="Proteomes" id="UP000308600">
    <property type="component" value="Unassembled WGS sequence"/>
</dbReference>
<dbReference type="EMBL" id="ML208298">
    <property type="protein sequence ID" value="TFK71418.1"/>
    <property type="molecule type" value="Genomic_DNA"/>
</dbReference>
<evidence type="ECO:0000313" key="1">
    <source>
        <dbReference type="EMBL" id="TFK71418.1"/>
    </source>
</evidence>
<reference evidence="1 2" key="1">
    <citation type="journal article" date="2019" name="Nat. Ecol. Evol.">
        <title>Megaphylogeny resolves global patterns of mushroom evolution.</title>
        <authorList>
            <person name="Varga T."/>
            <person name="Krizsan K."/>
            <person name="Foldi C."/>
            <person name="Dima B."/>
            <person name="Sanchez-Garcia M."/>
            <person name="Sanchez-Ramirez S."/>
            <person name="Szollosi G.J."/>
            <person name="Szarkandi J.G."/>
            <person name="Papp V."/>
            <person name="Albert L."/>
            <person name="Andreopoulos W."/>
            <person name="Angelini C."/>
            <person name="Antonin V."/>
            <person name="Barry K.W."/>
            <person name="Bougher N.L."/>
            <person name="Buchanan P."/>
            <person name="Buyck B."/>
            <person name="Bense V."/>
            <person name="Catcheside P."/>
            <person name="Chovatia M."/>
            <person name="Cooper J."/>
            <person name="Damon W."/>
            <person name="Desjardin D."/>
            <person name="Finy P."/>
            <person name="Geml J."/>
            <person name="Haridas S."/>
            <person name="Hughes K."/>
            <person name="Justo A."/>
            <person name="Karasinski D."/>
            <person name="Kautmanova I."/>
            <person name="Kiss B."/>
            <person name="Kocsube S."/>
            <person name="Kotiranta H."/>
            <person name="LaButti K.M."/>
            <person name="Lechner B.E."/>
            <person name="Liimatainen K."/>
            <person name="Lipzen A."/>
            <person name="Lukacs Z."/>
            <person name="Mihaltcheva S."/>
            <person name="Morgado L.N."/>
            <person name="Niskanen T."/>
            <person name="Noordeloos M.E."/>
            <person name="Ohm R.A."/>
            <person name="Ortiz-Santana B."/>
            <person name="Ovrebo C."/>
            <person name="Racz N."/>
            <person name="Riley R."/>
            <person name="Savchenko A."/>
            <person name="Shiryaev A."/>
            <person name="Soop K."/>
            <person name="Spirin V."/>
            <person name="Szebenyi C."/>
            <person name="Tomsovsky M."/>
            <person name="Tulloss R.E."/>
            <person name="Uehling J."/>
            <person name="Grigoriev I.V."/>
            <person name="Vagvolgyi C."/>
            <person name="Papp T."/>
            <person name="Martin F.M."/>
            <person name="Miettinen O."/>
            <person name="Hibbett D.S."/>
            <person name="Nagy L.G."/>
        </authorList>
    </citation>
    <scope>NUCLEOTIDE SEQUENCE [LARGE SCALE GENOMIC DNA]</scope>
    <source>
        <strain evidence="1 2">NL-1719</strain>
    </source>
</reference>
<gene>
    <name evidence="1" type="ORF">BDN72DRAFT_457318</name>
</gene>
<evidence type="ECO:0000313" key="2">
    <source>
        <dbReference type="Proteomes" id="UP000308600"/>
    </source>
</evidence>
<organism evidence="1 2">
    <name type="scientific">Pluteus cervinus</name>
    <dbReference type="NCBI Taxonomy" id="181527"/>
    <lineage>
        <taxon>Eukaryota</taxon>
        <taxon>Fungi</taxon>
        <taxon>Dikarya</taxon>
        <taxon>Basidiomycota</taxon>
        <taxon>Agaricomycotina</taxon>
        <taxon>Agaricomycetes</taxon>
        <taxon>Agaricomycetidae</taxon>
        <taxon>Agaricales</taxon>
        <taxon>Pluteineae</taxon>
        <taxon>Pluteaceae</taxon>
        <taxon>Pluteus</taxon>
    </lineage>
</organism>
<protein>
    <submittedName>
        <fullName evidence="1">Uncharacterized protein</fullName>
    </submittedName>
</protein>
<keyword evidence="2" id="KW-1185">Reference proteome</keyword>